<accession>A0A814HA01</accession>
<evidence type="ECO:0008006" key="3">
    <source>
        <dbReference type="Google" id="ProtNLM"/>
    </source>
</evidence>
<comment type="caution">
    <text evidence="1">The sequence shown here is derived from an EMBL/GenBank/DDBJ whole genome shotgun (WGS) entry which is preliminary data.</text>
</comment>
<organism evidence="1 2">
    <name type="scientific">Brachionus calyciflorus</name>
    <dbReference type="NCBI Taxonomy" id="104777"/>
    <lineage>
        <taxon>Eukaryota</taxon>
        <taxon>Metazoa</taxon>
        <taxon>Spiralia</taxon>
        <taxon>Gnathifera</taxon>
        <taxon>Rotifera</taxon>
        <taxon>Eurotatoria</taxon>
        <taxon>Monogononta</taxon>
        <taxon>Pseudotrocha</taxon>
        <taxon>Ploima</taxon>
        <taxon>Brachionidae</taxon>
        <taxon>Brachionus</taxon>
    </lineage>
</organism>
<dbReference type="EMBL" id="CAJNOC010004017">
    <property type="protein sequence ID" value="CAF1006699.1"/>
    <property type="molecule type" value="Genomic_DNA"/>
</dbReference>
<keyword evidence="2" id="KW-1185">Reference proteome</keyword>
<dbReference type="Proteomes" id="UP000663879">
    <property type="component" value="Unassembled WGS sequence"/>
</dbReference>
<name>A0A814HA01_9BILA</name>
<gene>
    <name evidence="1" type="ORF">OXX778_LOCUS16685</name>
</gene>
<evidence type="ECO:0000313" key="2">
    <source>
        <dbReference type="Proteomes" id="UP000663879"/>
    </source>
</evidence>
<reference evidence="1" key="1">
    <citation type="submission" date="2021-02" db="EMBL/GenBank/DDBJ databases">
        <authorList>
            <person name="Nowell W R."/>
        </authorList>
    </citation>
    <scope>NUCLEOTIDE SEQUENCE</scope>
    <source>
        <strain evidence="1">Ploen Becks lab</strain>
    </source>
</reference>
<protein>
    <recommendedName>
        <fullName evidence="3">ATP-dependent DNA helicase</fullName>
    </recommendedName>
</protein>
<dbReference type="AlphaFoldDB" id="A0A814HA01"/>
<sequence length="219" mass="25296">MLSQASIAIIDKRLREATGKHVEYFGGISIILTGDPGQLLLVLGSPLYHFPPKDQLCTHGYDCYKQFDKAMQQNDDNNLDQKKFINLLDRLRNGDRIKKGLNSCGKYRRVDCIPAAGKNLNEENFFGLTNTINISINSKITLTNNLWTSKRLVNEANWTIRDIIYPNKENYRNQLPSLLLIEFDHYVGPRFFDKDDPRHNWIPINSLDAIHQILNYSRT</sequence>
<dbReference type="OrthoDB" id="1884788at2759"/>
<evidence type="ECO:0000313" key="1">
    <source>
        <dbReference type="EMBL" id="CAF1006699.1"/>
    </source>
</evidence>
<proteinExistence type="predicted"/>